<comment type="subcellular location">
    <subcellularLocation>
        <location evidence="1">Cell membrane</location>
        <topology evidence="1">Multi-pass membrane protein</topology>
    </subcellularLocation>
</comment>
<evidence type="ECO:0000256" key="1">
    <source>
        <dbReference type="ARBA" id="ARBA00004651"/>
    </source>
</evidence>
<dbReference type="InterPro" id="IPR000731">
    <property type="entry name" value="SSD"/>
</dbReference>
<evidence type="ECO:0000256" key="8">
    <source>
        <dbReference type="SAM" id="Phobius"/>
    </source>
</evidence>
<feature type="compositionally biased region" description="Basic and acidic residues" evidence="7">
    <location>
        <begin position="1002"/>
        <end position="1013"/>
    </location>
</feature>
<dbReference type="FunFam" id="1.20.1640.10:FF:000020">
    <property type="entry name" value="Transmembrane transport protein MmpL10"/>
    <property type="match status" value="1"/>
</dbReference>
<keyword evidence="3" id="KW-1003">Cell membrane</keyword>
<feature type="domain" description="SSD" evidence="9">
    <location>
        <begin position="186"/>
        <end position="312"/>
    </location>
</feature>
<feature type="transmembrane region" description="Helical" evidence="8">
    <location>
        <begin position="810"/>
        <end position="835"/>
    </location>
</feature>
<dbReference type="GO" id="GO:0005886">
    <property type="term" value="C:plasma membrane"/>
    <property type="evidence" value="ECO:0007669"/>
    <property type="project" value="UniProtKB-SubCell"/>
</dbReference>
<dbReference type="Pfam" id="PF03176">
    <property type="entry name" value="MMPL"/>
    <property type="match status" value="2"/>
</dbReference>
<dbReference type="NCBIfam" id="TIGR00833">
    <property type="entry name" value="actII"/>
    <property type="match status" value="1"/>
</dbReference>
<evidence type="ECO:0000313" key="10">
    <source>
        <dbReference type="EMBL" id="OBS00154.1"/>
    </source>
</evidence>
<keyword evidence="5 8" id="KW-1133">Transmembrane helix</keyword>
<feature type="transmembrane region" description="Helical" evidence="8">
    <location>
        <begin position="183"/>
        <end position="204"/>
    </location>
</feature>
<evidence type="ECO:0000256" key="5">
    <source>
        <dbReference type="ARBA" id="ARBA00022989"/>
    </source>
</evidence>
<feature type="region of interest" description="Disordered" evidence="7">
    <location>
        <begin position="1"/>
        <end position="23"/>
    </location>
</feature>
<evidence type="ECO:0000256" key="2">
    <source>
        <dbReference type="ARBA" id="ARBA00010157"/>
    </source>
</evidence>
<dbReference type="EMBL" id="MAEM01000381">
    <property type="protein sequence ID" value="OBS00154.1"/>
    <property type="molecule type" value="Genomic_DNA"/>
</dbReference>
<feature type="transmembrane region" description="Helical" evidence="8">
    <location>
        <begin position="841"/>
        <end position="861"/>
    </location>
</feature>
<feature type="transmembrane region" description="Helical" evidence="8">
    <location>
        <begin position="344"/>
        <end position="366"/>
    </location>
</feature>
<organism evidence="10 11">
    <name type="scientific">Mycobacterium gordonae</name>
    <dbReference type="NCBI Taxonomy" id="1778"/>
    <lineage>
        <taxon>Bacteria</taxon>
        <taxon>Bacillati</taxon>
        <taxon>Actinomycetota</taxon>
        <taxon>Actinomycetes</taxon>
        <taxon>Mycobacteriales</taxon>
        <taxon>Mycobacteriaceae</taxon>
        <taxon>Mycobacterium</taxon>
    </lineage>
</organism>
<dbReference type="SUPFAM" id="SSF82866">
    <property type="entry name" value="Multidrug efflux transporter AcrB transmembrane domain"/>
    <property type="match status" value="2"/>
</dbReference>
<keyword evidence="4 8" id="KW-0812">Transmembrane</keyword>
<feature type="transmembrane region" description="Helical" evidence="8">
    <location>
        <begin position="210"/>
        <end position="234"/>
    </location>
</feature>
<evidence type="ECO:0000256" key="3">
    <source>
        <dbReference type="ARBA" id="ARBA00022475"/>
    </source>
</evidence>
<evidence type="ECO:0000313" key="11">
    <source>
        <dbReference type="Proteomes" id="UP000093757"/>
    </source>
</evidence>
<feature type="transmembrane region" description="Helical" evidence="8">
    <location>
        <begin position="255"/>
        <end position="278"/>
    </location>
</feature>
<dbReference type="PROSITE" id="PS50156">
    <property type="entry name" value="SSD"/>
    <property type="match status" value="1"/>
</dbReference>
<reference evidence="10 11" key="1">
    <citation type="submission" date="2016-06" db="EMBL/GenBank/DDBJ databases">
        <authorList>
            <person name="Kjaerup R.B."/>
            <person name="Dalgaard T.S."/>
            <person name="Juul-Madsen H.R."/>
        </authorList>
    </citation>
    <scope>NUCLEOTIDE SEQUENCE [LARGE SCALE GENOMIC DNA]</scope>
    <source>
        <strain evidence="10 11">1245752.6</strain>
    </source>
</reference>
<feature type="transmembrane region" description="Helical" evidence="8">
    <location>
        <begin position="882"/>
        <end position="904"/>
    </location>
</feature>
<dbReference type="InterPro" id="IPR004707">
    <property type="entry name" value="MmpL_fam"/>
</dbReference>
<keyword evidence="6 8" id="KW-0472">Membrane</keyword>
<feature type="transmembrane region" description="Helical" evidence="8">
    <location>
        <begin position="786"/>
        <end position="803"/>
    </location>
</feature>
<feature type="transmembrane region" description="Helical" evidence="8">
    <location>
        <begin position="159"/>
        <end position="176"/>
    </location>
</feature>
<dbReference type="InterPro" id="IPR050545">
    <property type="entry name" value="Mycobact_MmpL"/>
</dbReference>
<dbReference type="PANTHER" id="PTHR33406:SF6">
    <property type="entry name" value="MEMBRANE PROTEIN YDGH-RELATED"/>
    <property type="match status" value="1"/>
</dbReference>
<gene>
    <name evidence="10" type="ORF">A9W98_26505</name>
</gene>
<comment type="caution">
    <text evidence="10">The sequence shown here is derived from an EMBL/GenBank/DDBJ whole genome shotgun (WGS) entry which is preliminary data.</text>
</comment>
<evidence type="ECO:0000259" key="9">
    <source>
        <dbReference type="PROSITE" id="PS50156"/>
    </source>
</evidence>
<protein>
    <recommendedName>
        <fullName evidence="9">SSD domain-containing protein</fullName>
    </recommendedName>
</protein>
<dbReference type="AlphaFoldDB" id="A0A1A6BD30"/>
<dbReference type="Proteomes" id="UP000093757">
    <property type="component" value="Unassembled WGS sequence"/>
</dbReference>
<dbReference type="Gene3D" id="1.20.1640.10">
    <property type="entry name" value="Multidrug efflux transporter AcrB transmembrane domain"/>
    <property type="match status" value="2"/>
</dbReference>
<evidence type="ECO:0000256" key="7">
    <source>
        <dbReference type="SAM" id="MobiDB-lite"/>
    </source>
</evidence>
<evidence type="ECO:0000256" key="6">
    <source>
        <dbReference type="ARBA" id="ARBA00023136"/>
    </source>
</evidence>
<accession>A0A1A6BD30</accession>
<name>A0A1A6BD30_MYCGO</name>
<dbReference type="InterPro" id="IPR004869">
    <property type="entry name" value="MMPL_dom"/>
</dbReference>
<comment type="similarity">
    <text evidence="2">Belongs to the resistance-nodulation-cell division (RND) (TC 2.A.6) family. MmpL subfamily.</text>
</comment>
<sequence length="1086" mass="115900">MTLPSLHSQAAKGQQSPLPDTAPSIAVNRQLGRTFHEIEGGSLLFVVLTDDHGLSPSDENVYRRLIDNLRHDTQDRILVQDFLSTPALRKVFESKDNKAWNLPINLPGDGPSAATQEAYRRVAEIVKTSVTGTSLTASLTGPVATIADFQRLGAEDSRVIEIGTVISVLAILFVVYRNFVTMLIPIATIGVSVLFAQGTLSALAELGLALNMQVIGFISAVMIGAGTDYAVFLISRYHDCLRQGLDSDQAVKRAMLSIGKVIFASAATVAVTFLAMVFTRLKVFSAVGPATAVSIAVSLLAAVTLLPAILVLTGRRGWINPRRELTTRFWRRSGSMIARRPARFLIGSLAALLALAGTAGLAHLSFDDVRFLPREVGSVAGYEQINRHFPMNAMTPAVLLVQSPRDMRTPAALADLEAMANRISELPDVAMVRGLTRPFGEPVEQMTASFQTGEVGGKLNQVSAAISDRTGDLDTLAGSSRQMAGELARIRERVMDAMSGADKLLTALEELQGVLTASPTSQQLAGAAQILGRMSALSGNLSATVSGARQIAGWAGPIVAALSSSPVCSADSACIRSRDELASLVAAENDGTLGSIAALAASFREIQDPATVTLTTNKLAQQLSQAINFLKTAGGLRSRMAQMTQGASALADGGAAVADGVQQLVERTKQLGTGLSDASTFLLDIKHDAHRRSMTGFYIPAQFMDTDEYRRGTKFFLSDDGHSARYFVQSALNPFTAQAMDQIGKIIDAAKFTQPNTELVDASIAMTGITAGLKDTHDYYRSDMEFIFIATVIIVFLILAALLRALVAPLYLIVSVLISYLSALGLSVIAFQLLLGQDLHWSLPGLSFVCLVAVGADYNMLLISRIREESEHGVRAGVIRTVGATGGVITSAGMIFAASMFSLVTASITTMVQAGFTIGIGILLDTFLVRTATVPALVALIGRASWWPLGAEFRYLRHVGRLMAPNPQGRFSRMVPTYFRGRFRSANLPATAASITSRAKREKPGESIPHRGMPERHLGIHALPLFGCGDKSPLLLHRSKSASTRAGAARHLCAPRGDTLQHALPLFDLGNASMAATVDRAARDAH</sequence>
<dbReference type="PANTHER" id="PTHR33406">
    <property type="entry name" value="MEMBRANE PROTEIN MJ1562-RELATED"/>
    <property type="match status" value="1"/>
</dbReference>
<feature type="compositionally biased region" description="Polar residues" evidence="7">
    <location>
        <begin position="1"/>
        <end position="18"/>
    </location>
</feature>
<evidence type="ECO:0000256" key="4">
    <source>
        <dbReference type="ARBA" id="ARBA00022692"/>
    </source>
</evidence>
<proteinExistence type="inferred from homology"/>
<feature type="transmembrane region" description="Helical" evidence="8">
    <location>
        <begin position="290"/>
        <end position="313"/>
    </location>
</feature>
<feature type="region of interest" description="Disordered" evidence="7">
    <location>
        <begin position="994"/>
        <end position="1013"/>
    </location>
</feature>